<dbReference type="CDD" id="cd00093">
    <property type="entry name" value="HTH_XRE"/>
    <property type="match status" value="1"/>
</dbReference>
<dbReference type="InterPro" id="IPR041413">
    <property type="entry name" value="MLTR_LBD"/>
</dbReference>
<evidence type="ECO:0000259" key="2">
    <source>
        <dbReference type="PROSITE" id="PS50943"/>
    </source>
</evidence>
<dbReference type="STRING" id="47839.BN973_03156"/>
<feature type="domain" description="HTH cro/C1-type" evidence="2">
    <location>
        <begin position="60"/>
        <end position="111"/>
    </location>
</feature>
<dbReference type="PROSITE" id="PS50943">
    <property type="entry name" value="HTH_CROC1"/>
    <property type="match status" value="1"/>
</dbReference>
<dbReference type="eggNOG" id="COG1396">
    <property type="taxonomic scope" value="Bacteria"/>
</dbReference>
<dbReference type="PANTHER" id="PTHR35010">
    <property type="entry name" value="BLL4672 PROTEIN-RELATED"/>
    <property type="match status" value="1"/>
</dbReference>
<reference evidence="3" key="1">
    <citation type="journal article" date="2014" name="Genome Announc.">
        <title>Draft Genome Sequence of Mycobacterium triplex DSM 44626.</title>
        <authorList>
            <person name="Sassi M."/>
            <person name="Croce O."/>
            <person name="Robert C."/>
            <person name="Raoult D."/>
            <person name="Drancourt M."/>
        </authorList>
    </citation>
    <scope>NUCLEOTIDE SEQUENCE [LARGE SCALE GENOMIC DNA]</scope>
    <source>
        <strain evidence="3">DSM 44626</strain>
    </source>
</reference>
<sequence length="320" mass="36027">MNESTGIQRRLQLMDGSEGSQRDQPNGERARKVSALAQFLRNRREHLQPADVGLPSGGRRRVAGLRREEVAALAGVSVDYYLRIEQGREKRPSDQVLDGIARALKLDDGDAAYLRDLVRRPLSGNGCPKDLEPEIYSLINGWPLTPVHIHDCSLNLVAANPIARAVFPHRELGDNTLRSLFLDPYTPNFYRNWDKLTMRAVCWLRVYAVRNPDPGLTAVIEELLKKSARFRMLWSRPDVTHANSGKKKLMHPRVGPFTLHFQHLTLEPTGHVFVPFWAQPGSSSERALRELSDAAAPRTSGVRVTQDDFGLFRQARAADD</sequence>
<feature type="region of interest" description="Disordered" evidence="1">
    <location>
        <begin position="1"/>
        <end position="31"/>
    </location>
</feature>
<evidence type="ECO:0000313" key="3">
    <source>
        <dbReference type="EMBL" id="CDO88786.1"/>
    </source>
</evidence>
<dbReference type="GO" id="GO:0003677">
    <property type="term" value="F:DNA binding"/>
    <property type="evidence" value="ECO:0007669"/>
    <property type="project" value="UniProtKB-KW"/>
</dbReference>
<dbReference type="Pfam" id="PF13560">
    <property type="entry name" value="HTH_31"/>
    <property type="match status" value="1"/>
</dbReference>
<evidence type="ECO:0000256" key="1">
    <source>
        <dbReference type="SAM" id="MobiDB-lite"/>
    </source>
</evidence>
<dbReference type="SMART" id="SM00530">
    <property type="entry name" value="HTH_XRE"/>
    <property type="match status" value="1"/>
</dbReference>
<dbReference type="PANTHER" id="PTHR35010:SF2">
    <property type="entry name" value="BLL4672 PROTEIN"/>
    <property type="match status" value="1"/>
</dbReference>
<proteinExistence type="predicted"/>
<keyword evidence="3" id="KW-0238">DNA-binding</keyword>
<dbReference type="HOGENOM" id="CLU_057862_1_0_11"/>
<protein>
    <submittedName>
        <fullName evidence="3">DNA-binding protein</fullName>
    </submittedName>
</protein>
<dbReference type="Gene3D" id="1.10.260.40">
    <property type="entry name" value="lambda repressor-like DNA-binding domains"/>
    <property type="match status" value="1"/>
</dbReference>
<reference evidence="3" key="2">
    <citation type="submission" date="2014-04" db="EMBL/GenBank/DDBJ databases">
        <authorList>
            <person name="Xu Y.W."/>
            <person name="Yang Q."/>
        </authorList>
    </citation>
    <scope>NUCLEOTIDE SEQUENCE</scope>
    <source>
        <strain evidence="3">DSM 44626</strain>
    </source>
</reference>
<dbReference type="InterPro" id="IPR010982">
    <property type="entry name" value="Lambda_DNA-bd_dom_sf"/>
</dbReference>
<dbReference type="Pfam" id="PF17765">
    <property type="entry name" value="MLTR_LBD"/>
    <property type="match status" value="1"/>
</dbReference>
<accession>A0A024JYS1</accession>
<name>A0A024JYS1_9MYCO</name>
<dbReference type="Gene3D" id="3.30.450.180">
    <property type="match status" value="1"/>
</dbReference>
<dbReference type="AlphaFoldDB" id="A0A024JYS1"/>
<dbReference type="SUPFAM" id="SSF47413">
    <property type="entry name" value="lambda repressor-like DNA-binding domains"/>
    <property type="match status" value="1"/>
</dbReference>
<dbReference type="EMBL" id="HG964446">
    <property type="protein sequence ID" value="CDO88786.1"/>
    <property type="molecule type" value="Genomic_DNA"/>
</dbReference>
<gene>
    <name evidence="3" type="ORF">BN973_03156</name>
</gene>
<organism evidence="3">
    <name type="scientific">Mycobacterium triplex</name>
    <dbReference type="NCBI Taxonomy" id="47839"/>
    <lineage>
        <taxon>Bacteria</taxon>
        <taxon>Bacillati</taxon>
        <taxon>Actinomycetota</taxon>
        <taxon>Actinomycetes</taxon>
        <taxon>Mycobacteriales</taxon>
        <taxon>Mycobacteriaceae</taxon>
        <taxon>Mycobacterium</taxon>
        <taxon>Mycobacterium simiae complex</taxon>
    </lineage>
</organism>
<dbReference type="Proteomes" id="UP000028880">
    <property type="component" value="Unassembled WGS sequence"/>
</dbReference>
<dbReference type="InterPro" id="IPR001387">
    <property type="entry name" value="Cro/C1-type_HTH"/>
</dbReference>